<dbReference type="PANTHER" id="PTHR20932:SF13">
    <property type="entry name" value="LD36653P"/>
    <property type="match status" value="1"/>
</dbReference>
<accession>A0A8J5D2I3</accession>
<evidence type="ECO:0000259" key="2">
    <source>
        <dbReference type="PROSITE" id="PS51782"/>
    </source>
</evidence>
<dbReference type="EMBL" id="JACEEZ010003661">
    <property type="protein sequence ID" value="KAG0727157.1"/>
    <property type="molecule type" value="Genomic_DNA"/>
</dbReference>
<dbReference type="Pfam" id="PF01476">
    <property type="entry name" value="LysM"/>
    <property type="match status" value="1"/>
</dbReference>
<dbReference type="OrthoDB" id="538216at2759"/>
<evidence type="ECO:0000256" key="1">
    <source>
        <dbReference type="SAM" id="MobiDB-lite"/>
    </source>
</evidence>
<reference evidence="3" key="1">
    <citation type="submission" date="2020-07" db="EMBL/GenBank/DDBJ databases">
        <title>The High-quality genome of the commercially important snow crab, Chionoecetes opilio.</title>
        <authorList>
            <person name="Jeong J.-H."/>
            <person name="Ryu S."/>
        </authorList>
    </citation>
    <scope>NUCLEOTIDE SEQUENCE</scope>
    <source>
        <strain evidence="3">MADBK_172401_WGS</strain>
        <tissue evidence="3">Digestive gland</tissue>
    </source>
</reference>
<feature type="compositionally biased region" description="Polar residues" evidence="1">
    <location>
        <begin position="259"/>
        <end position="269"/>
    </location>
</feature>
<dbReference type="Gene3D" id="3.10.350.10">
    <property type="entry name" value="LysM domain"/>
    <property type="match status" value="1"/>
</dbReference>
<dbReference type="PROSITE" id="PS51782">
    <property type="entry name" value="LYSM"/>
    <property type="match status" value="1"/>
</dbReference>
<feature type="region of interest" description="Disordered" evidence="1">
    <location>
        <begin position="243"/>
        <end position="271"/>
    </location>
</feature>
<dbReference type="PANTHER" id="PTHR20932">
    <property type="entry name" value="LYSM AND PUTATIVE PEPTIDOGLYCAN-BINDING DOMAIN-CONTAINING PROTEIN"/>
    <property type="match status" value="1"/>
</dbReference>
<evidence type="ECO:0000313" key="4">
    <source>
        <dbReference type="Proteomes" id="UP000770661"/>
    </source>
</evidence>
<dbReference type="InterPro" id="IPR018392">
    <property type="entry name" value="LysM"/>
</dbReference>
<comment type="caution">
    <text evidence="3">The sequence shown here is derived from an EMBL/GenBank/DDBJ whole genome shotgun (WGS) entry which is preliminary data.</text>
</comment>
<organism evidence="3 4">
    <name type="scientific">Chionoecetes opilio</name>
    <name type="common">Atlantic snow crab</name>
    <name type="synonym">Cancer opilio</name>
    <dbReference type="NCBI Taxonomy" id="41210"/>
    <lineage>
        <taxon>Eukaryota</taxon>
        <taxon>Metazoa</taxon>
        <taxon>Ecdysozoa</taxon>
        <taxon>Arthropoda</taxon>
        <taxon>Crustacea</taxon>
        <taxon>Multicrustacea</taxon>
        <taxon>Malacostraca</taxon>
        <taxon>Eumalacostraca</taxon>
        <taxon>Eucarida</taxon>
        <taxon>Decapoda</taxon>
        <taxon>Pleocyemata</taxon>
        <taxon>Brachyura</taxon>
        <taxon>Eubrachyura</taxon>
        <taxon>Majoidea</taxon>
        <taxon>Majidae</taxon>
        <taxon>Chionoecetes</taxon>
    </lineage>
</organism>
<protein>
    <submittedName>
        <fullName evidence="3">LysM and putative peptidoglycan-binding domain-containing protein 3</fullName>
    </submittedName>
</protein>
<gene>
    <name evidence="3" type="primary">lysmd3</name>
    <name evidence="3" type="ORF">GWK47_035239</name>
</gene>
<feature type="domain" description="LysM" evidence="2">
    <location>
        <begin position="90"/>
        <end position="134"/>
    </location>
</feature>
<proteinExistence type="predicted"/>
<dbReference type="AlphaFoldDB" id="A0A8J5D2I3"/>
<evidence type="ECO:0000313" key="3">
    <source>
        <dbReference type="EMBL" id="KAG0727157.1"/>
    </source>
</evidence>
<dbReference type="InterPro" id="IPR036779">
    <property type="entry name" value="LysM_dom_sf"/>
</dbReference>
<dbReference type="SMART" id="SM00257">
    <property type="entry name" value="LysM"/>
    <property type="match status" value="1"/>
</dbReference>
<name>A0A8J5D2I3_CHIOP</name>
<keyword evidence="4" id="KW-1185">Reference proteome</keyword>
<dbReference type="Proteomes" id="UP000770661">
    <property type="component" value="Unassembled WGS sequence"/>
</dbReference>
<dbReference type="InterPro" id="IPR045030">
    <property type="entry name" value="LYSM1-4"/>
</dbReference>
<sequence>MSQKHTYRHGPIDVKTSITEIENMNYKYRRLSSTEKGSGICHSSCDEDEEEIFFSQGTEVIKLNGRTSSASKDYSNDSLPKYIPEYEQLVDRPIKHGETLTGLALKYRISVAELKRVNKIIQEKEFYALKTLKIPIKAHSSLAEVLQEEQCQDASASASISSTRAAVLGTKSVSSCSEYESDSEMHVGYISINRILRDTRTKKEAKRFLDSMQKDLANIREKTNSYKTSLDEVAAVLTDPRFQPLDQQDNRSPVPHVCQTPSAIHTGSPPQSPSDFFLCLKMKFKVEGYCNIMEEIQEESQMMLEMLKE</sequence>